<dbReference type="InterPro" id="IPR001179">
    <property type="entry name" value="PPIase_FKBP_dom"/>
</dbReference>
<dbReference type="PROSITE" id="PS51257">
    <property type="entry name" value="PROKAR_LIPOPROTEIN"/>
    <property type="match status" value="1"/>
</dbReference>
<feature type="chain" id="PRO_5047469742" description="Peptidyl-prolyl cis-trans isomerase" evidence="6">
    <location>
        <begin position="21"/>
        <end position="166"/>
    </location>
</feature>
<reference evidence="8" key="1">
    <citation type="submission" date="2022-10" db="EMBL/GenBank/DDBJ databases">
        <title>Chitinophaga sp. nov., isolated from soil.</title>
        <authorList>
            <person name="Jeon C.O."/>
        </authorList>
    </citation>
    <scope>NUCLEOTIDE SEQUENCE</scope>
    <source>
        <strain evidence="8">R8</strain>
    </source>
</reference>
<evidence type="ECO:0000259" key="7">
    <source>
        <dbReference type="PROSITE" id="PS50059"/>
    </source>
</evidence>
<keyword evidence="3 4" id="KW-0413">Isomerase</keyword>
<name>A0ABY6J7H1_9BACT</name>
<dbReference type="SUPFAM" id="SSF54534">
    <property type="entry name" value="FKBP-like"/>
    <property type="match status" value="1"/>
</dbReference>
<dbReference type="EC" id="5.2.1.8" evidence="5"/>
<protein>
    <recommendedName>
        <fullName evidence="5">Peptidyl-prolyl cis-trans isomerase</fullName>
        <ecNumber evidence="5">5.2.1.8</ecNumber>
    </recommendedName>
</protein>
<dbReference type="GO" id="GO:0003755">
    <property type="term" value="F:peptidyl-prolyl cis-trans isomerase activity"/>
    <property type="evidence" value="ECO:0007669"/>
    <property type="project" value="UniProtKB-EC"/>
</dbReference>
<dbReference type="PANTHER" id="PTHR10516">
    <property type="entry name" value="PEPTIDYL-PROLYL CIS-TRANS ISOMERASE"/>
    <property type="match status" value="1"/>
</dbReference>
<evidence type="ECO:0000256" key="6">
    <source>
        <dbReference type="SAM" id="SignalP"/>
    </source>
</evidence>
<comment type="catalytic activity">
    <reaction evidence="1 4 5">
        <text>[protein]-peptidylproline (omega=180) = [protein]-peptidylproline (omega=0)</text>
        <dbReference type="Rhea" id="RHEA:16237"/>
        <dbReference type="Rhea" id="RHEA-COMP:10747"/>
        <dbReference type="Rhea" id="RHEA-COMP:10748"/>
        <dbReference type="ChEBI" id="CHEBI:83833"/>
        <dbReference type="ChEBI" id="CHEBI:83834"/>
        <dbReference type="EC" id="5.2.1.8"/>
    </reaction>
</comment>
<accession>A0ABY6J7H1</accession>
<evidence type="ECO:0000256" key="4">
    <source>
        <dbReference type="PROSITE-ProRule" id="PRU00277"/>
    </source>
</evidence>
<dbReference type="Gene3D" id="3.10.50.40">
    <property type="match status" value="1"/>
</dbReference>
<organism evidence="8 9">
    <name type="scientific">Chitinophaga horti</name>
    <dbReference type="NCBI Taxonomy" id="2920382"/>
    <lineage>
        <taxon>Bacteria</taxon>
        <taxon>Pseudomonadati</taxon>
        <taxon>Bacteroidota</taxon>
        <taxon>Chitinophagia</taxon>
        <taxon>Chitinophagales</taxon>
        <taxon>Chitinophagaceae</taxon>
        <taxon>Chitinophaga</taxon>
    </lineage>
</organism>
<dbReference type="Proteomes" id="UP001162741">
    <property type="component" value="Chromosome"/>
</dbReference>
<dbReference type="PANTHER" id="PTHR10516:SF443">
    <property type="entry name" value="FK506-BINDING PROTEIN 59-RELATED"/>
    <property type="match status" value="1"/>
</dbReference>
<evidence type="ECO:0000313" key="9">
    <source>
        <dbReference type="Proteomes" id="UP001162741"/>
    </source>
</evidence>
<keyword evidence="2 4" id="KW-0697">Rotamase</keyword>
<dbReference type="RefSeq" id="WP_264282162.1">
    <property type="nucleotide sequence ID" value="NZ_CP107006.1"/>
</dbReference>
<feature type="domain" description="PPIase FKBP-type" evidence="7">
    <location>
        <begin position="78"/>
        <end position="164"/>
    </location>
</feature>
<gene>
    <name evidence="8" type="ORF">MKQ68_03890</name>
</gene>
<evidence type="ECO:0000256" key="3">
    <source>
        <dbReference type="ARBA" id="ARBA00023235"/>
    </source>
</evidence>
<keyword evidence="9" id="KW-1185">Reference proteome</keyword>
<dbReference type="PROSITE" id="PS50059">
    <property type="entry name" value="FKBP_PPIASE"/>
    <property type="match status" value="1"/>
</dbReference>
<dbReference type="Pfam" id="PF00254">
    <property type="entry name" value="FKBP_C"/>
    <property type="match status" value="1"/>
</dbReference>
<sequence>MKMKHLLGLAAVLLVVLATACKKDEKESYDAAKQAAKDEEIIKHYIDTANITGMVRDTTGLYYKIVTHGTGTDTMKLTSKMKVSYVGKLLNGTTFDGTGDSTSTLGGAMLMNLIRGWQYGLRKTTQGGELEMLIPSGLAYGRSASEKIPANSVLYFRMKLVEVYIN</sequence>
<dbReference type="EMBL" id="CP107006">
    <property type="protein sequence ID" value="UYQ94232.1"/>
    <property type="molecule type" value="Genomic_DNA"/>
</dbReference>
<feature type="signal peptide" evidence="6">
    <location>
        <begin position="1"/>
        <end position="20"/>
    </location>
</feature>
<evidence type="ECO:0000256" key="1">
    <source>
        <dbReference type="ARBA" id="ARBA00000971"/>
    </source>
</evidence>
<keyword evidence="6" id="KW-0732">Signal</keyword>
<dbReference type="InterPro" id="IPR046357">
    <property type="entry name" value="PPIase_dom_sf"/>
</dbReference>
<evidence type="ECO:0000256" key="2">
    <source>
        <dbReference type="ARBA" id="ARBA00023110"/>
    </source>
</evidence>
<evidence type="ECO:0000313" key="8">
    <source>
        <dbReference type="EMBL" id="UYQ94232.1"/>
    </source>
</evidence>
<proteinExistence type="inferred from homology"/>
<dbReference type="InterPro" id="IPR050689">
    <property type="entry name" value="FKBP-type_PPIase"/>
</dbReference>
<comment type="similarity">
    <text evidence="5">Belongs to the FKBP-type PPIase family.</text>
</comment>
<evidence type="ECO:0000256" key="5">
    <source>
        <dbReference type="RuleBase" id="RU003915"/>
    </source>
</evidence>